<feature type="transmembrane region" description="Helical" evidence="12">
    <location>
        <begin position="39"/>
        <end position="60"/>
    </location>
</feature>
<dbReference type="InterPro" id="IPR050736">
    <property type="entry name" value="Sensor_HK_Regulatory"/>
</dbReference>
<dbReference type="SMART" id="SM00388">
    <property type="entry name" value="HisKA"/>
    <property type="match status" value="1"/>
</dbReference>
<keyword evidence="12" id="KW-0812">Transmembrane</keyword>
<keyword evidence="4" id="KW-1003">Cell membrane</keyword>
<dbReference type="CDD" id="cd00082">
    <property type="entry name" value="HisKA"/>
    <property type="match status" value="1"/>
</dbReference>
<keyword evidence="15" id="KW-1185">Reference proteome</keyword>
<evidence type="ECO:0000256" key="6">
    <source>
        <dbReference type="ARBA" id="ARBA00022679"/>
    </source>
</evidence>
<dbReference type="InterPro" id="IPR036890">
    <property type="entry name" value="HATPase_C_sf"/>
</dbReference>
<dbReference type="InterPro" id="IPR005467">
    <property type="entry name" value="His_kinase_dom"/>
</dbReference>
<evidence type="ECO:0000313" key="15">
    <source>
        <dbReference type="Proteomes" id="UP000294958"/>
    </source>
</evidence>
<evidence type="ECO:0000256" key="2">
    <source>
        <dbReference type="ARBA" id="ARBA00004236"/>
    </source>
</evidence>
<dbReference type="Pfam" id="PF00512">
    <property type="entry name" value="HisKA"/>
    <property type="match status" value="1"/>
</dbReference>
<feature type="transmembrane region" description="Helical" evidence="12">
    <location>
        <begin position="141"/>
        <end position="166"/>
    </location>
</feature>
<evidence type="ECO:0000256" key="8">
    <source>
        <dbReference type="ARBA" id="ARBA00022777"/>
    </source>
</evidence>
<dbReference type="FunFam" id="3.30.565.10:FF:000023">
    <property type="entry name" value="PAS domain-containing sensor histidine kinase"/>
    <property type="match status" value="1"/>
</dbReference>
<dbReference type="PRINTS" id="PR00344">
    <property type="entry name" value="BCTRLSENSOR"/>
</dbReference>
<dbReference type="InterPro" id="IPR036097">
    <property type="entry name" value="HisK_dim/P_sf"/>
</dbReference>
<dbReference type="GO" id="GO:0005524">
    <property type="term" value="F:ATP binding"/>
    <property type="evidence" value="ECO:0007669"/>
    <property type="project" value="UniProtKB-KW"/>
</dbReference>
<dbReference type="CDD" id="cd00130">
    <property type="entry name" value="PAS"/>
    <property type="match status" value="1"/>
</dbReference>
<keyword evidence="8 14" id="KW-0418">Kinase</keyword>
<dbReference type="SUPFAM" id="SSF55874">
    <property type="entry name" value="ATPase domain of HSP90 chaperone/DNA topoisomerase II/histidine kinase"/>
    <property type="match status" value="1"/>
</dbReference>
<dbReference type="CDD" id="cd16922">
    <property type="entry name" value="HATPase_EvgS-ArcB-TorS-like"/>
    <property type="match status" value="1"/>
</dbReference>
<dbReference type="GO" id="GO:0005886">
    <property type="term" value="C:plasma membrane"/>
    <property type="evidence" value="ECO:0007669"/>
    <property type="project" value="UniProtKB-SubCell"/>
</dbReference>
<evidence type="ECO:0000256" key="1">
    <source>
        <dbReference type="ARBA" id="ARBA00000085"/>
    </source>
</evidence>
<evidence type="ECO:0000313" key="14">
    <source>
        <dbReference type="EMBL" id="TDR36404.1"/>
    </source>
</evidence>
<keyword evidence="7" id="KW-0547">Nucleotide-binding</keyword>
<keyword evidence="11 12" id="KW-0472">Membrane</keyword>
<dbReference type="InterPro" id="IPR003661">
    <property type="entry name" value="HisK_dim/P_dom"/>
</dbReference>
<evidence type="ECO:0000256" key="9">
    <source>
        <dbReference type="ARBA" id="ARBA00022840"/>
    </source>
</evidence>
<accession>A0A4R6YHY7</accession>
<evidence type="ECO:0000256" key="10">
    <source>
        <dbReference type="ARBA" id="ARBA00023012"/>
    </source>
</evidence>
<dbReference type="Gene3D" id="1.10.287.130">
    <property type="match status" value="1"/>
</dbReference>
<keyword evidence="5" id="KW-0597">Phosphoprotein</keyword>
<evidence type="ECO:0000256" key="11">
    <source>
        <dbReference type="ARBA" id="ARBA00023136"/>
    </source>
</evidence>
<dbReference type="PROSITE" id="PS50109">
    <property type="entry name" value="HIS_KIN"/>
    <property type="match status" value="1"/>
</dbReference>
<evidence type="ECO:0000256" key="12">
    <source>
        <dbReference type="SAM" id="Phobius"/>
    </source>
</evidence>
<evidence type="ECO:0000259" key="13">
    <source>
        <dbReference type="PROSITE" id="PS50109"/>
    </source>
</evidence>
<gene>
    <name evidence="14" type="ORF">DES43_10569</name>
</gene>
<dbReference type="Proteomes" id="UP000294958">
    <property type="component" value="Unassembled WGS sequence"/>
</dbReference>
<evidence type="ECO:0000256" key="5">
    <source>
        <dbReference type="ARBA" id="ARBA00022553"/>
    </source>
</evidence>
<dbReference type="InterPro" id="IPR003594">
    <property type="entry name" value="HATPase_dom"/>
</dbReference>
<comment type="caution">
    <text evidence="14">The sequence shown here is derived from an EMBL/GenBank/DDBJ whole genome shotgun (WGS) entry which is preliminary data.</text>
</comment>
<feature type="transmembrane region" description="Helical" evidence="12">
    <location>
        <begin position="116"/>
        <end position="134"/>
    </location>
</feature>
<dbReference type="EMBL" id="SNZF01000005">
    <property type="protein sequence ID" value="TDR36404.1"/>
    <property type="molecule type" value="Genomic_DNA"/>
</dbReference>
<evidence type="ECO:0000256" key="3">
    <source>
        <dbReference type="ARBA" id="ARBA00012438"/>
    </source>
</evidence>
<comment type="catalytic activity">
    <reaction evidence="1">
        <text>ATP + protein L-histidine = ADP + protein N-phospho-L-histidine.</text>
        <dbReference type="EC" id="2.7.13.3"/>
    </reaction>
</comment>
<dbReference type="InterPro" id="IPR000014">
    <property type="entry name" value="PAS"/>
</dbReference>
<sequence>MSSIAARYVGLPDAIATGCERLVHGRVTGKEARARHARFIGVMLAVPFLAAGSAVMLVTASLGASATLATILAIFGICWLATLLVSATGRDVGAGAAALAISGLAIGALVAFSGGLASPVALLLVAPAVEAFWVSRSRRWALAGAVAAIAGAAMQFLPVGIALPAYVEPAPWHWLLPLAWGATLVPRWTKLRYGDTANTERPVDLDVEGLTNAVMLRLNRQGEVLDAGERTQAVLGLPAHLLLGNALFDRIHIADRIGYLNALADMRDGAVCAHVEMRVRLPKAAGATSSSHKQCMLELARGDEEGKAFFALLRDNSEIAGLRQALCEAQESAASAEVTKSRFLAAVSHELRTPLNAIIGFSDMLLHEMFGPFNDPRQKEYVALVRESGQHLLEVVTSILDVSRIEAGAYRTNPEPFRFVEAAEMCRSMMQLQAETKKIRLELRVAADTGEVNADRRAIQQILINLASNAIKFTPEGGEVAIGAQRVGSRLHFWVSDTGIGIAEDDLAQIGQPFVQVQNDYTRGFEGAGLGLSLVKGLVSLHEGTMSIDSMPGEGTTVSVSIPVDGPKADKDRLVVLADATPAGRKNGEVHGPLRKTA</sequence>
<feature type="domain" description="Histidine kinase" evidence="13">
    <location>
        <begin position="346"/>
        <end position="566"/>
    </location>
</feature>
<dbReference type="SUPFAM" id="SSF47384">
    <property type="entry name" value="Homodimeric domain of signal transducing histidine kinase"/>
    <property type="match status" value="1"/>
</dbReference>
<evidence type="ECO:0000256" key="4">
    <source>
        <dbReference type="ARBA" id="ARBA00022475"/>
    </source>
</evidence>
<dbReference type="AlphaFoldDB" id="A0A4R6YHY7"/>
<evidence type="ECO:0000256" key="7">
    <source>
        <dbReference type="ARBA" id="ARBA00022741"/>
    </source>
</evidence>
<name>A0A4R6YHY7_9HYPH</name>
<proteinExistence type="predicted"/>
<feature type="transmembrane region" description="Helical" evidence="12">
    <location>
        <begin position="92"/>
        <end position="110"/>
    </location>
</feature>
<keyword evidence="10" id="KW-0902">Two-component regulatory system</keyword>
<organism evidence="14 15">
    <name type="scientific">Aquamicrobium defluvii</name>
    <dbReference type="NCBI Taxonomy" id="69279"/>
    <lineage>
        <taxon>Bacteria</taxon>
        <taxon>Pseudomonadati</taxon>
        <taxon>Pseudomonadota</taxon>
        <taxon>Alphaproteobacteria</taxon>
        <taxon>Hyphomicrobiales</taxon>
        <taxon>Phyllobacteriaceae</taxon>
        <taxon>Aquamicrobium</taxon>
    </lineage>
</organism>
<dbReference type="Gene3D" id="3.30.565.10">
    <property type="entry name" value="Histidine kinase-like ATPase, C-terminal domain"/>
    <property type="match status" value="1"/>
</dbReference>
<dbReference type="Pfam" id="PF02518">
    <property type="entry name" value="HATPase_c"/>
    <property type="match status" value="1"/>
</dbReference>
<keyword evidence="6" id="KW-0808">Transferase</keyword>
<dbReference type="GO" id="GO:0000155">
    <property type="term" value="F:phosphorelay sensor kinase activity"/>
    <property type="evidence" value="ECO:0007669"/>
    <property type="project" value="InterPro"/>
</dbReference>
<dbReference type="InterPro" id="IPR004358">
    <property type="entry name" value="Sig_transdc_His_kin-like_C"/>
</dbReference>
<dbReference type="PANTHER" id="PTHR43711">
    <property type="entry name" value="TWO-COMPONENT HISTIDINE KINASE"/>
    <property type="match status" value="1"/>
</dbReference>
<reference evidence="14 15" key="1">
    <citation type="submission" date="2019-03" db="EMBL/GenBank/DDBJ databases">
        <title>Genomic Encyclopedia of Type Strains, Phase IV (KMG-IV): sequencing the most valuable type-strain genomes for metagenomic binning, comparative biology and taxonomic classification.</title>
        <authorList>
            <person name="Goeker M."/>
        </authorList>
    </citation>
    <scope>NUCLEOTIDE SEQUENCE [LARGE SCALE GENOMIC DNA]</scope>
    <source>
        <strain evidence="14 15">DSM 11603</strain>
    </source>
</reference>
<feature type="transmembrane region" description="Helical" evidence="12">
    <location>
        <begin position="66"/>
        <end position="85"/>
    </location>
</feature>
<dbReference type="PANTHER" id="PTHR43711:SF1">
    <property type="entry name" value="HISTIDINE KINASE 1"/>
    <property type="match status" value="1"/>
</dbReference>
<protein>
    <recommendedName>
        <fullName evidence="3">histidine kinase</fullName>
        <ecNumber evidence="3">2.7.13.3</ecNumber>
    </recommendedName>
</protein>
<keyword evidence="9" id="KW-0067">ATP-binding</keyword>
<comment type="subcellular location">
    <subcellularLocation>
        <location evidence="2">Cell membrane</location>
    </subcellularLocation>
</comment>
<keyword evidence="12" id="KW-1133">Transmembrane helix</keyword>
<dbReference type="SMART" id="SM00387">
    <property type="entry name" value="HATPase_c"/>
    <property type="match status" value="1"/>
</dbReference>
<dbReference type="EC" id="2.7.13.3" evidence="3"/>